<dbReference type="SMART" id="SM01321">
    <property type="entry name" value="Y1_Tnp"/>
    <property type="match status" value="1"/>
</dbReference>
<dbReference type="EMBL" id="JAKZGS010000003">
    <property type="protein sequence ID" value="MCH7397624.1"/>
    <property type="molecule type" value="Genomic_DNA"/>
</dbReference>
<dbReference type="PANTHER" id="PTHR33360:SF2">
    <property type="entry name" value="TRANSPOSASE FOR INSERTION SEQUENCE ELEMENT IS200"/>
    <property type="match status" value="1"/>
</dbReference>
<accession>A0ABS9ULX4</accession>
<dbReference type="SUPFAM" id="SSF143422">
    <property type="entry name" value="Transposase IS200-like"/>
    <property type="match status" value="1"/>
</dbReference>
<organism evidence="2 3">
    <name type="scientific">Belliella calami</name>
    <dbReference type="NCBI Taxonomy" id="2923436"/>
    <lineage>
        <taxon>Bacteria</taxon>
        <taxon>Pseudomonadati</taxon>
        <taxon>Bacteroidota</taxon>
        <taxon>Cytophagia</taxon>
        <taxon>Cytophagales</taxon>
        <taxon>Cyclobacteriaceae</taxon>
        <taxon>Belliella</taxon>
    </lineage>
</organism>
<evidence type="ECO:0000313" key="3">
    <source>
        <dbReference type="Proteomes" id="UP001165488"/>
    </source>
</evidence>
<dbReference type="RefSeq" id="WP_241274129.1">
    <property type="nucleotide sequence ID" value="NZ_JAKZGS010000003.1"/>
</dbReference>
<gene>
    <name evidence="2" type="primary">tnpA</name>
    <name evidence="2" type="ORF">MM236_06470</name>
</gene>
<dbReference type="Proteomes" id="UP001165488">
    <property type="component" value="Unassembled WGS sequence"/>
</dbReference>
<name>A0ABS9ULX4_9BACT</name>
<proteinExistence type="predicted"/>
<dbReference type="NCBIfam" id="NF033573">
    <property type="entry name" value="transpos_IS200"/>
    <property type="match status" value="1"/>
</dbReference>
<protein>
    <submittedName>
        <fullName evidence="2">IS200/IS605 family transposase</fullName>
    </submittedName>
</protein>
<comment type="caution">
    <text evidence="2">The sequence shown here is derived from an EMBL/GenBank/DDBJ whole genome shotgun (WGS) entry which is preliminary data.</text>
</comment>
<evidence type="ECO:0000259" key="1">
    <source>
        <dbReference type="SMART" id="SM01321"/>
    </source>
</evidence>
<dbReference type="PANTHER" id="PTHR33360">
    <property type="entry name" value="TRANSPOSASE FOR INSERTION SEQUENCE ELEMENT IS200"/>
    <property type="match status" value="1"/>
</dbReference>
<evidence type="ECO:0000313" key="2">
    <source>
        <dbReference type="EMBL" id="MCH7397624.1"/>
    </source>
</evidence>
<dbReference type="Gene3D" id="3.30.70.1290">
    <property type="entry name" value="Transposase IS200-like"/>
    <property type="match status" value="1"/>
</dbReference>
<dbReference type="InterPro" id="IPR002686">
    <property type="entry name" value="Transposase_17"/>
</dbReference>
<reference evidence="2" key="1">
    <citation type="submission" date="2022-03" db="EMBL/GenBank/DDBJ databases">
        <title>De novo assembled genomes of Belliella spp. (Cyclobacteriaceae) strains.</title>
        <authorList>
            <person name="Szabo A."/>
            <person name="Korponai K."/>
            <person name="Felfoldi T."/>
        </authorList>
    </citation>
    <scope>NUCLEOTIDE SEQUENCE</scope>
    <source>
        <strain evidence="2">DSM 107340</strain>
    </source>
</reference>
<dbReference type="InterPro" id="IPR036515">
    <property type="entry name" value="Transposase_17_sf"/>
</dbReference>
<keyword evidence="3" id="KW-1185">Reference proteome</keyword>
<dbReference type="Pfam" id="PF01797">
    <property type="entry name" value="Y1_Tnp"/>
    <property type="match status" value="1"/>
</dbReference>
<feature type="domain" description="Transposase IS200-like" evidence="1">
    <location>
        <begin position="5"/>
        <end position="119"/>
    </location>
</feature>
<sequence>MANTYSSIIIQTVFAVKYRNAMIQQEWKNELLSVIGNLINETECKTFIVNGVSDHIHCLIGLKPKHSISTVMQSVKAKSSKWLNESDYLNCRFEWQDGFGAFSYSYGQIDKVYNYIKNQESHHQKISFLDEYEKLLNKYNVDFDDRYIFKNLQ</sequence>